<geneLocation type="plasmid" evidence="6">
    <name>CBM2636p</name>
</geneLocation>
<evidence type="ECO:0000313" key="4">
    <source>
        <dbReference type="EMBL" id="SOY77202.1"/>
    </source>
</evidence>
<geneLocation type="plasmid" evidence="7">
    <name>cbm2636p</name>
</geneLocation>
<geneLocation type="plasmid" evidence="8">
    <name>cbm2586_p</name>
</geneLocation>
<comment type="similarity">
    <text evidence="1">Belongs to the bacterial reverse transcriptase family.</text>
</comment>
<dbReference type="OMA" id="THICATK"/>
<feature type="compositionally biased region" description="Basic and acidic residues" evidence="2">
    <location>
        <begin position="138"/>
        <end position="152"/>
    </location>
</feature>
<organism evidence="5 8">
    <name type="scientific">Cupriavidus taiwanensis</name>
    <dbReference type="NCBI Taxonomy" id="164546"/>
    <lineage>
        <taxon>Bacteria</taxon>
        <taxon>Pseudomonadati</taxon>
        <taxon>Pseudomonadota</taxon>
        <taxon>Betaproteobacteria</taxon>
        <taxon>Burkholderiales</taxon>
        <taxon>Burkholderiaceae</taxon>
        <taxon>Cupriavidus</taxon>
    </lineage>
</organism>
<evidence type="ECO:0000313" key="8">
    <source>
        <dbReference type="Proteomes" id="UP000257016"/>
    </source>
</evidence>
<dbReference type="PANTHER" id="PTHR34047">
    <property type="entry name" value="NUCLEAR INTRON MATURASE 1, MITOCHONDRIAL-RELATED"/>
    <property type="match status" value="1"/>
</dbReference>
<dbReference type="EC" id="2.7.7.49" evidence="5"/>
<dbReference type="GO" id="GO:0003964">
    <property type="term" value="F:RNA-directed DNA polymerase activity"/>
    <property type="evidence" value="ECO:0007669"/>
    <property type="project" value="UniProtKB-KW"/>
</dbReference>
<dbReference type="Proteomes" id="UP000254259">
    <property type="component" value="Plasmid CBM2636p"/>
</dbReference>
<dbReference type="PROSITE" id="PS50878">
    <property type="entry name" value="RT_POL"/>
    <property type="match status" value="1"/>
</dbReference>
<dbReference type="AlphaFoldDB" id="A0A375CSF6"/>
<dbReference type="InterPro" id="IPR030931">
    <property type="entry name" value="Group_II_RT_mat"/>
</dbReference>
<proteinExistence type="inferred from homology"/>
<evidence type="ECO:0000313" key="7">
    <source>
        <dbReference type="Proteomes" id="UP000254259"/>
    </source>
</evidence>
<feature type="region of interest" description="Disordered" evidence="2">
    <location>
        <begin position="67"/>
        <end position="174"/>
    </location>
</feature>
<dbReference type="EMBL" id="OFSN01000063">
    <property type="protein sequence ID" value="SOY78157.1"/>
    <property type="molecule type" value="Genomic_DNA"/>
</dbReference>
<dbReference type="SMR" id="A0A375CSF6"/>
<evidence type="ECO:0000256" key="1">
    <source>
        <dbReference type="ARBA" id="ARBA00034120"/>
    </source>
</evidence>
<dbReference type="PANTHER" id="PTHR34047:SF8">
    <property type="entry name" value="PROTEIN YKFC"/>
    <property type="match status" value="1"/>
</dbReference>
<dbReference type="NCBIfam" id="TIGR04416">
    <property type="entry name" value="group_II_RT_mat"/>
    <property type="match status" value="1"/>
</dbReference>
<sequence>MKVRYRKGIANHPGPESCGGTREGAAEALTGESAGQPLSREIILSGAPTLLIEAEGNIVEGAKREFSAGSTRSKTLSMHRSSLHRNWEISPVPTEQLAVGGSGKADGRTPDIDAGEKSDACVVPRNDPNNDAAAKPASAEDREGRRAAKRNAEQSPAPRTQSRSRASTGLNGVREAACAQKASGKKVQFTALMHHITPRLLIDSFMHLKKSAAAGVDGVTWHDYEECLVERIGKLWDAVQAGRYRALPSRRVYIPKADGKQRPLGIAALEDKIVQQAVVTVLTPIYESDFLGFSYGFRPGRGQHQALDALWVGLHWKKVNWVLDADIRSFFDTVDHGWMMRFLEHRIADKRLLRLIRKWLTAGVIENGAKTEIRVGTPQGAVISPLLANIYLHYVFDLWLQRWRRRDAKGDVIVVRYADDSVVGFEAEADASRFLEALKARFAQFGLSLNEQKTRVLQFGRYAASLRKRAGLGRPQTFDFLGFTHICATKRSNGGFIVRRLTSSKRMRATLKALRQALYRRRHEPIAVVGTWLRRVMQGYFNYHAVPGNNLRLSRFRSGVCRAWLHALRRRGQYGRMSWARFLRRVAPYVPSVRVLHPYPTQRFFAS</sequence>
<feature type="region of interest" description="Disordered" evidence="2">
    <location>
        <begin position="1"/>
        <end position="23"/>
    </location>
</feature>
<evidence type="ECO:0000259" key="3">
    <source>
        <dbReference type="PROSITE" id="PS50878"/>
    </source>
</evidence>
<dbReference type="SUPFAM" id="SSF56672">
    <property type="entry name" value="DNA/RNA polymerases"/>
    <property type="match status" value="1"/>
</dbReference>
<keyword evidence="6" id="KW-0614">Plasmid</keyword>
<dbReference type="EMBL" id="LT984815">
    <property type="protein sequence ID" value="SPD69171.1"/>
    <property type="molecule type" value="Genomic_DNA"/>
</dbReference>
<dbReference type="InterPro" id="IPR051083">
    <property type="entry name" value="GrpII_Intron_Splice-Mob/Def"/>
</dbReference>
<feature type="compositionally biased region" description="Low complexity" evidence="2">
    <location>
        <begin position="124"/>
        <end position="137"/>
    </location>
</feature>
<dbReference type="InterPro" id="IPR043502">
    <property type="entry name" value="DNA/RNA_pol_sf"/>
</dbReference>
<feature type="compositionally biased region" description="Polar residues" evidence="2">
    <location>
        <begin position="68"/>
        <end position="80"/>
    </location>
</feature>
<protein>
    <submittedName>
        <fullName evidence="5">RNA-directed DNA polymerase, retrotranscriptase</fullName>
        <ecNumber evidence="5">2.7.7.49</ecNumber>
    </submittedName>
</protein>
<gene>
    <name evidence="5" type="ORF">CBM2586_P60009</name>
    <name evidence="4" type="ORF">CBM2589_P50009</name>
    <name evidence="6" type="ORF">CBM2636_P10082</name>
</gene>
<dbReference type="CDD" id="cd01651">
    <property type="entry name" value="RT_G2_intron"/>
    <property type="match status" value="1"/>
</dbReference>
<dbReference type="EMBL" id="OFSP01000073">
    <property type="protein sequence ID" value="SOY77202.1"/>
    <property type="molecule type" value="Genomic_DNA"/>
</dbReference>
<dbReference type="InterPro" id="IPR000477">
    <property type="entry name" value="RT_dom"/>
</dbReference>
<evidence type="ECO:0000313" key="5">
    <source>
        <dbReference type="EMBL" id="SOY78157.1"/>
    </source>
</evidence>
<evidence type="ECO:0000256" key="2">
    <source>
        <dbReference type="SAM" id="MobiDB-lite"/>
    </source>
</evidence>
<keyword evidence="5" id="KW-0695">RNA-directed DNA polymerase</keyword>
<reference evidence="7 8" key="1">
    <citation type="submission" date="2018-01" db="EMBL/GenBank/DDBJ databases">
        <authorList>
            <person name="Clerissi C."/>
        </authorList>
    </citation>
    <scope>NUCLEOTIDE SEQUENCE [LARGE SCALE GENOMIC DNA]</scope>
    <source>
        <strain evidence="5">Cupriavidus taiwanensis LMG 19430</strain>
        <strain evidence="4">Cupriavidus taiwanensis STM 3521</strain>
        <strain evidence="6">Cupriavidus taiwanensis SWF 66322</strain>
        <plasmid evidence="8">cbm2586_p</plasmid>
        <plasmid evidence="7">cbm2636p</plasmid>
        <plasmid evidence="6">CBM2636p</plasmid>
    </source>
</reference>
<evidence type="ECO:0000313" key="6">
    <source>
        <dbReference type="EMBL" id="SPD69171.1"/>
    </source>
</evidence>
<keyword evidence="5" id="KW-0548">Nucleotidyltransferase</keyword>
<keyword evidence="5" id="KW-0808">Transferase</keyword>
<dbReference type="Proteomes" id="UP000257016">
    <property type="component" value="Unassembled WGS sequence"/>
</dbReference>
<feature type="domain" description="Reverse transcriptase" evidence="3">
    <location>
        <begin position="235"/>
        <end position="485"/>
    </location>
</feature>
<dbReference type="Proteomes" id="UP000256297">
    <property type="component" value="Plasmid CBM2589_p"/>
</dbReference>
<name>A0A375CSF6_9BURK</name>
<accession>A0A375CSF6</accession>
<dbReference type="Pfam" id="PF00078">
    <property type="entry name" value="RVT_1"/>
    <property type="match status" value="1"/>
</dbReference>
<feature type="compositionally biased region" description="Polar residues" evidence="2">
    <location>
        <begin position="153"/>
        <end position="170"/>
    </location>
</feature>
<feature type="compositionally biased region" description="Basic and acidic residues" evidence="2">
    <location>
        <begin position="105"/>
        <end position="119"/>
    </location>
</feature>